<evidence type="ECO:0000256" key="1">
    <source>
        <dbReference type="ARBA" id="ARBA00022598"/>
    </source>
</evidence>
<keyword evidence="6" id="KW-0678">Repressor</keyword>
<feature type="binding site" evidence="6">
    <location>
        <position position="175"/>
    </location>
    <ligand>
        <name>biotin</name>
        <dbReference type="ChEBI" id="CHEBI:57586"/>
    </ligand>
</feature>
<comment type="function">
    <text evidence="6">Acts both as a biotin--[acetyl-CoA-carboxylase] ligase and a biotin-operon repressor. In the presence of ATP, BirA activates biotin to form the BirA-biotinyl-5'-adenylate (BirA-bio-5'-AMP or holoBirA) complex. HoloBirA can either transfer the biotinyl moiety to the biotin carboxyl carrier protein (BCCP) subunit of acetyl-CoA carboxylase, or bind to the biotin operator site and inhibit transcription of the operon.</text>
</comment>
<dbReference type="Gene3D" id="3.30.930.10">
    <property type="entry name" value="Bira Bifunctional Protein, Domain 2"/>
    <property type="match status" value="1"/>
</dbReference>
<dbReference type="Pfam" id="PF03099">
    <property type="entry name" value="BPL_LplA_LipB"/>
    <property type="match status" value="1"/>
</dbReference>
<name>A0A140D7V3_PASMD</name>
<evidence type="ECO:0000256" key="4">
    <source>
        <dbReference type="ARBA" id="ARBA00023267"/>
    </source>
</evidence>
<feature type="DNA-binding region" description="H-T-H motif" evidence="6">
    <location>
        <begin position="16"/>
        <end position="35"/>
    </location>
</feature>
<dbReference type="NCBIfam" id="TIGR00121">
    <property type="entry name" value="birA_ligase"/>
    <property type="match status" value="1"/>
</dbReference>
<dbReference type="Gene3D" id="2.30.30.100">
    <property type="match status" value="1"/>
</dbReference>
<protein>
    <recommendedName>
        <fullName evidence="6">Bifunctional ligase/repressor BirA</fullName>
    </recommendedName>
    <alternativeName>
        <fullName evidence="6">Biotin operon repressor</fullName>
    </alternativeName>
    <alternativeName>
        <fullName evidence="6">Biotin--[acetyl-CoA-carboxylase] ligase</fullName>
        <ecNumber evidence="6">6.3.4.15</ecNumber>
    </alternativeName>
    <alternativeName>
        <fullName evidence="6">Biotin--protein ligase</fullName>
    </alternativeName>
    <alternativeName>
        <fullName evidence="6">Biotin-[acetyl-CoA carboxylase] synthetase</fullName>
    </alternativeName>
</protein>
<evidence type="ECO:0000313" key="8">
    <source>
        <dbReference type="EMBL" id="AMK08977.1"/>
    </source>
</evidence>
<evidence type="ECO:0000256" key="3">
    <source>
        <dbReference type="ARBA" id="ARBA00022840"/>
    </source>
</evidence>
<sequence length="312" mass="35020">MQNVLALLASYQQLSLAELTALLGYSEQDILHNIEKLKKQGIQIEQQAQHFCLIPQLSRLNESYLTQALAPYPLYIKPIINSTNQFLLDNIAHLEKGAICLAEYQTAGRGRRGRQWLSPFAGQVIMSLYWACDQKVNLEGLSLVVGMAIAETLKQAGALNIGLKWPNDVLLHGRKLAGILVEIANRQNNQHNLVIGFGINLSFPKQTQQIDQPWAELIEVLPTIDRNKLIAELGKKLIARLQHFEQAGIDEAFCQDWRDMDAYFGEEVHVLTENQKITGIAQGIDKRGYLQLITSEGMQYFNGGEVSLRKAS</sequence>
<dbReference type="InterPro" id="IPR003142">
    <property type="entry name" value="BPL_C"/>
</dbReference>
<feature type="binding site" evidence="6">
    <location>
        <position position="105"/>
    </location>
    <ligand>
        <name>biotin</name>
        <dbReference type="ChEBI" id="CHEBI:57586"/>
    </ligand>
</feature>
<keyword evidence="6" id="KW-0238">DNA-binding</keyword>
<dbReference type="PROSITE" id="PS51733">
    <property type="entry name" value="BPL_LPL_CATALYTIC"/>
    <property type="match status" value="1"/>
</dbReference>
<organism evidence="8">
    <name type="scientific">Pasteurella multocida</name>
    <dbReference type="NCBI Taxonomy" id="747"/>
    <lineage>
        <taxon>Bacteria</taxon>
        <taxon>Pseudomonadati</taxon>
        <taxon>Pseudomonadota</taxon>
        <taxon>Gammaproteobacteria</taxon>
        <taxon>Pasteurellales</taxon>
        <taxon>Pasteurellaceae</taxon>
        <taxon>Pasteurella</taxon>
    </lineage>
</organism>
<dbReference type="GO" id="GO:0005524">
    <property type="term" value="F:ATP binding"/>
    <property type="evidence" value="ECO:0007669"/>
    <property type="project" value="UniProtKB-UniRule"/>
</dbReference>
<accession>A0A140D7V3</accession>
<dbReference type="InterPro" id="IPR004408">
    <property type="entry name" value="Biotin_CoA_COase_ligase"/>
</dbReference>
<evidence type="ECO:0000256" key="2">
    <source>
        <dbReference type="ARBA" id="ARBA00022741"/>
    </source>
</evidence>
<dbReference type="InterPro" id="IPR045864">
    <property type="entry name" value="aa-tRNA-synth_II/BPL/LPL"/>
</dbReference>
<evidence type="ECO:0000256" key="6">
    <source>
        <dbReference type="HAMAP-Rule" id="MF_00978"/>
    </source>
</evidence>
<dbReference type="PANTHER" id="PTHR12835">
    <property type="entry name" value="BIOTIN PROTEIN LIGASE"/>
    <property type="match status" value="1"/>
</dbReference>
<feature type="domain" description="BPL/LPL catalytic" evidence="7">
    <location>
        <begin position="59"/>
        <end position="245"/>
    </location>
</feature>
<keyword evidence="4 6" id="KW-0092">Biotin</keyword>
<dbReference type="GO" id="GO:0003677">
    <property type="term" value="F:DNA binding"/>
    <property type="evidence" value="ECO:0007669"/>
    <property type="project" value="UniProtKB-UniRule"/>
</dbReference>
<dbReference type="SUPFAM" id="SSF55681">
    <property type="entry name" value="Class II aaRS and biotin synthetases"/>
    <property type="match status" value="1"/>
</dbReference>
<dbReference type="EMBL" id="KP661138">
    <property type="protein sequence ID" value="AMK08977.1"/>
    <property type="molecule type" value="Genomic_DNA"/>
</dbReference>
<feature type="binding site" evidence="6">
    <location>
        <begin position="82"/>
        <end position="84"/>
    </location>
    <ligand>
        <name>biotin</name>
        <dbReference type="ChEBI" id="CHEBI:57586"/>
    </ligand>
</feature>
<dbReference type="CDD" id="cd16442">
    <property type="entry name" value="BPL"/>
    <property type="match status" value="1"/>
</dbReference>
<dbReference type="GO" id="GO:0006355">
    <property type="term" value="P:regulation of DNA-templated transcription"/>
    <property type="evidence" value="ECO:0007669"/>
    <property type="project" value="UniProtKB-UniRule"/>
</dbReference>
<dbReference type="SUPFAM" id="SSF50037">
    <property type="entry name" value="C-terminal domain of transcriptional repressors"/>
    <property type="match status" value="1"/>
</dbReference>
<keyword evidence="2 6" id="KW-0547">Nucleotide-binding</keyword>
<dbReference type="HAMAP" id="MF_00978">
    <property type="entry name" value="Bifunct_BirA"/>
    <property type="match status" value="1"/>
</dbReference>
<dbReference type="NCBIfam" id="NF008847">
    <property type="entry name" value="PRK11886.1-2"/>
    <property type="match status" value="1"/>
</dbReference>
<dbReference type="Pfam" id="PF02237">
    <property type="entry name" value="BPL_C"/>
    <property type="match status" value="1"/>
</dbReference>
<dbReference type="RefSeq" id="WP_071523030.1">
    <property type="nucleotide sequence ID" value="NZ_JACDXE010000003.1"/>
</dbReference>
<dbReference type="EC" id="6.3.4.15" evidence="6"/>
<evidence type="ECO:0000259" key="7">
    <source>
        <dbReference type="PROSITE" id="PS51733"/>
    </source>
</evidence>
<dbReference type="InterPro" id="IPR030855">
    <property type="entry name" value="Bifunct_BirA"/>
</dbReference>
<dbReference type="GO" id="GO:0005737">
    <property type="term" value="C:cytoplasm"/>
    <property type="evidence" value="ECO:0007669"/>
    <property type="project" value="TreeGrafter"/>
</dbReference>
<dbReference type="InterPro" id="IPR004143">
    <property type="entry name" value="BPL_LPL_catalytic"/>
</dbReference>
<comment type="catalytic activity">
    <reaction evidence="5 6">
        <text>biotin + L-lysyl-[protein] + ATP = N(6)-biotinyl-L-lysyl-[protein] + AMP + diphosphate + H(+)</text>
        <dbReference type="Rhea" id="RHEA:11756"/>
        <dbReference type="Rhea" id="RHEA-COMP:9752"/>
        <dbReference type="Rhea" id="RHEA-COMP:10505"/>
        <dbReference type="ChEBI" id="CHEBI:15378"/>
        <dbReference type="ChEBI" id="CHEBI:29969"/>
        <dbReference type="ChEBI" id="CHEBI:30616"/>
        <dbReference type="ChEBI" id="CHEBI:33019"/>
        <dbReference type="ChEBI" id="CHEBI:57586"/>
        <dbReference type="ChEBI" id="CHEBI:83144"/>
        <dbReference type="ChEBI" id="CHEBI:456215"/>
        <dbReference type="EC" id="6.3.4.15"/>
    </reaction>
</comment>
<comment type="similarity">
    <text evidence="6">Belongs to the biotin--protein ligase family.</text>
</comment>
<dbReference type="InterPro" id="IPR008988">
    <property type="entry name" value="Transcriptional_repressor_C"/>
</dbReference>
<dbReference type="AlphaFoldDB" id="A0A140D7V3"/>
<gene>
    <name evidence="6 8" type="primary">birA</name>
</gene>
<keyword evidence="1 6" id="KW-0436">Ligase</keyword>
<reference evidence="8" key="1">
    <citation type="submission" date="2015-01" db="EMBL/GenBank/DDBJ databases">
        <title>Draft genome sequence of Pasteurella multocida isolated from alpaca pneumonia.</title>
        <authorList>
            <person name="Maturrano L."/>
            <person name="Hurtado R."/>
            <person name="Allasi N."/>
            <person name="Juscamayta E."/>
            <person name="Fernandez D."/>
            <person name="Maximiliano J."/>
            <person name="Rimac R."/>
            <person name="Rosadio R."/>
        </authorList>
    </citation>
    <scope>NUCLEOTIDE SEQUENCE</scope>
    <source>
        <strain evidence="8">UNMSM</strain>
    </source>
</reference>
<keyword evidence="6" id="KW-0805">Transcription regulation</keyword>
<keyword evidence="3 6" id="KW-0067">ATP-binding</keyword>
<dbReference type="PANTHER" id="PTHR12835:SF5">
    <property type="entry name" value="BIOTIN--PROTEIN LIGASE"/>
    <property type="match status" value="1"/>
</dbReference>
<evidence type="ECO:0000256" key="5">
    <source>
        <dbReference type="ARBA" id="ARBA00047846"/>
    </source>
</evidence>
<proteinExistence type="inferred from homology"/>
<dbReference type="GO" id="GO:0004077">
    <property type="term" value="F:biotin--[biotin carboxyl-carrier protein] ligase activity"/>
    <property type="evidence" value="ECO:0007669"/>
    <property type="project" value="UniProtKB-UniRule"/>
</dbReference>
<feature type="binding site" evidence="6">
    <location>
        <begin position="109"/>
        <end position="111"/>
    </location>
    <ligand>
        <name>biotin</name>
        <dbReference type="ChEBI" id="CHEBI:57586"/>
    </ligand>
</feature>
<keyword evidence="6" id="KW-0804">Transcription</keyword>